<comment type="similarity">
    <text evidence="1">Belongs to the TolB family.</text>
</comment>
<protein>
    <submittedName>
        <fullName evidence="3">WD40-like Beta Propeller Repeat</fullName>
    </submittedName>
</protein>
<dbReference type="Pfam" id="PF07676">
    <property type="entry name" value="PD40"/>
    <property type="match status" value="3"/>
</dbReference>
<feature type="signal peptide" evidence="2">
    <location>
        <begin position="1"/>
        <end position="19"/>
    </location>
</feature>
<dbReference type="EMBL" id="FRAW01000002">
    <property type="protein sequence ID" value="SHK18464.1"/>
    <property type="molecule type" value="Genomic_DNA"/>
</dbReference>
<feature type="chain" id="PRO_5013291366" evidence="2">
    <location>
        <begin position="20"/>
        <end position="345"/>
    </location>
</feature>
<keyword evidence="2" id="KW-0732">Signal</keyword>
<reference evidence="4" key="1">
    <citation type="submission" date="2016-11" db="EMBL/GenBank/DDBJ databases">
        <authorList>
            <person name="Varghese N."/>
            <person name="Submissions S."/>
        </authorList>
    </citation>
    <scope>NUCLEOTIDE SEQUENCE [LARGE SCALE GENOMIC DNA]</scope>
    <source>
        <strain evidence="4">UWOS</strain>
    </source>
</reference>
<dbReference type="PANTHER" id="PTHR36842:SF1">
    <property type="entry name" value="PROTEIN TOLB"/>
    <property type="match status" value="1"/>
</dbReference>
<accession>A0A1M6QDT2</accession>
<dbReference type="RefSeq" id="WP_073302048.1">
    <property type="nucleotide sequence ID" value="NZ_FRAW01000002.1"/>
</dbReference>
<sequence length="345" mass="38506">MKFLKILMATLAFSTSAFADEAPTGAPVSPTSEEQSALNALQGKLKGKIVWSSSRSHSTHDLWLMNADGSEKKQLTNSTTVDWFPRFSPDGKTVIFTRSKGGWTPENDANYPEKWELWTIGVDGQGEKKVADNATWGTFRPDGKNIVFSRGANVYTKNLESGEEKLLLDGKKAFDEDGVILQEPNLSPDGKYLALTLRGSMRETGIWDLANKKWNKSGDGCQIDFFADGSRVYRVNPTGNGGTAAPSEILWFTLKDGVQQEKIGFFGVPKAAKLMDLPGRRSHEYFPRVSSDGKWLVWGATAKGHDHDIYDYEIYLWQIGTPVKTAARLTYHTANDRWPDIWLEK</sequence>
<keyword evidence="4" id="KW-1185">Reference proteome</keyword>
<gene>
    <name evidence="3" type="ORF">SAMN05720469_10262</name>
</gene>
<dbReference type="Proteomes" id="UP000184275">
    <property type="component" value="Unassembled WGS sequence"/>
</dbReference>
<evidence type="ECO:0000256" key="2">
    <source>
        <dbReference type="SAM" id="SignalP"/>
    </source>
</evidence>
<evidence type="ECO:0000256" key="1">
    <source>
        <dbReference type="ARBA" id="ARBA00009820"/>
    </source>
</evidence>
<dbReference type="SUPFAM" id="SSF69304">
    <property type="entry name" value="Tricorn protease N-terminal domain"/>
    <property type="match status" value="1"/>
</dbReference>
<organism evidence="3 4">
    <name type="scientific">Fibrobacter intestinalis</name>
    <dbReference type="NCBI Taxonomy" id="28122"/>
    <lineage>
        <taxon>Bacteria</taxon>
        <taxon>Pseudomonadati</taxon>
        <taxon>Fibrobacterota</taxon>
        <taxon>Fibrobacteria</taxon>
        <taxon>Fibrobacterales</taxon>
        <taxon>Fibrobacteraceae</taxon>
        <taxon>Fibrobacter</taxon>
    </lineage>
</organism>
<dbReference type="InterPro" id="IPR011042">
    <property type="entry name" value="6-blade_b-propeller_TolB-like"/>
</dbReference>
<dbReference type="PANTHER" id="PTHR36842">
    <property type="entry name" value="PROTEIN TOLB HOMOLOG"/>
    <property type="match status" value="1"/>
</dbReference>
<dbReference type="AlphaFoldDB" id="A0A1M6QDT2"/>
<dbReference type="InterPro" id="IPR011659">
    <property type="entry name" value="WD40"/>
</dbReference>
<proteinExistence type="inferred from homology"/>
<name>A0A1M6QDT2_9BACT</name>
<evidence type="ECO:0000313" key="3">
    <source>
        <dbReference type="EMBL" id="SHK18464.1"/>
    </source>
</evidence>
<evidence type="ECO:0000313" key="4">
    <source>
        <dbReference type="Proteomes" id="UP000184275"/>
    </source>
</evidence>
<dbReference type="Gene3D" id="2.120.10.30">
    <property type="entry name" value="TolB, C-terminal domain"/>
    <property type="match status" value="1"/>
</dbReference>